<name>A0A5A7P2J4_STRAF</name>
<dbReference type="PANTHER" id="PTHR47718">
    <property type="entry name" value="OS01G0519700 PROTEIN"/>
    <property type="match status" value="1"/>
</dbReference>
<proteinExistence type="predicted"/>
<evidence type="ECO:0000313" key="3">
    <source>
        <dbReference type="EMBL" id="GER27056.1"/>
    </source>
</evidence>
<dbReference type="PANTHER" id="PTHR47718:SF7">
    <property type="entry name" value="PROTEIN FAR1-RELATED SEQUENCE"/>
    <property type="match status" value="1"/>
</dbReference>
<comment type="caution">
    <text evidence="3">The sequence shown here is derived from an EMBL/GenBank/DDBJ whole genome shotgun (WGS) entry which is preliminary data.</text>
</comment>
<reference evidence="4" key="1">
    <citation type="journal article" date="2019" name="Curr. Biol.">
        <title>Genome Sequence of Striga asiatica Provides Insight into the Evolution of Plant Parasitism.</title>
        <authorList>
            <person name="Yoshida S."/>
            <person name="Kim S."/>
            <person name="Wafula E.K."/>
            <person name="Tanskanen J."/>
            <person name="Kim Y.M."/>
            <person name="Honaas L."/>
            <person name="Yang Z."/>
            <person name="Spallek T."/>
            <person name="Conn C.E."/>
            <person name="Ichihashi Y."/>
            <person name="Cheong K."/>
            <person name="Cui S."/>
            <person name="Der J.P."/>
            <person name="Gundlach H."/>
            <person name="Jiao Y."/>
            <person name="Hori C."/>
            <person name="Ishida J.K."/>
            <person name="Kasahara H."/>
            <person name="Kiba T."/>
            <person name="Kim M.S."/>
            <person name="Koo N."/>
            <person name="Laohavisit A."/>
            <person name="Lee Y.H."/>
            <person name="Lumba S."/>
            <person name="McCourt P."/>
            <person name="Mortimer J.C."/>
            <person name="Mutuku J.M."/>
            <person name="Nomura T."/>
            <person name="Sasaki-Sekimoto Y."/>
            <person name="Seto Y."/>
            <person name="Wang Y."/>
            <person name="Wakatake T."/>
            <person name="Sakakibara H."/>
            <person name="Demura T."/>
            <person name="Yamaguchi S."/>
            <person name="Yoneyama K."/>
            <person name="Manabe R.I."/>
            <person name="Nelson D.C."/>
            <person name="Schulman A.H."/>
            <person name="Timko M.P."/>
            <person name="dePamphilis C.W."/>
            <person name="Choi D."/>
            <person name="Shirasu K."/>
        </authorList>
    </citation>
    <scope>NUCLEOTIDE SEQUENCE [LARGE SCALE GENOMIC DNA]</scope>
    <source>
        <strain evidence="4">cv. UVA1</strain>
    </source>
</reference>
<keyword evidence="4" id="KW-1185">Reference proteome</keyword>
<gene>
    <name evidence="3" type="ORF">STAS_02734</name>
</gene>
<keyword evidence="1" id="KW-0863">Zinc-finger</keyword>
<evidence type="ECO:0000259" key="2">
    <source>
        <dbReference type="PROSITE" id="PS50966"/>
    </source>
</evidence>
<dbReference type="EMBL" id="BKCP01001447">
    <property type="protein sequence ID" value="GER27056.1"/>
    <property type="molecule type" value="Genomic_DNA"/>
</dbReference>
<evidence type="ECO:0000313" key="4">
    <source>
        <dbReference type="Proteomes" id="UP000325081"/>
    </source>
</evidence>
<dbReference type="Proteomes" id="UP000325081">
    <property type="component" value="Unassembled WGS sequence"/>
</dbReference>
<dbReference type="OrthoDB" id="913269at2759"/>
<dbReference type="AlphaFoldDB" id="A0A5A7P2J4"/>
<accession>A0A5A7P2J4</accession>
<evidence type="ECO:0000256" key="1">
    <source>
        <dbReference type="PROSITE-ProRule" id="PRU00325"/>
    </source>
</evidence>
<organism evidence="3 4">
    <name type="scientific">Striga asiatica</name>
    <name type="common">Asiatic witchweed</name>
    <name type="synonym">Buchnera asiatica</name>
    <dbReference type="NCBI Taxonomy" id="4170"/>
    <lineage>
        <taxon>Eukaryota</taxon>
        <taxon>Viridiplantae</taxon>
        <taxon>Streptophyta</taxon>
        <taxon>Embryophyta</taxon>
        <taxon>Tracheophyta</taxon>
        <taxon>Spermatophyta</taxon>
        <taxon>Magnoliopsida</taxon>
        <taxon>eudicotyledons</taxon>
        <taxon>Gunneridae</taxon>
        <taxon>Pentapetalae</taxon>
        <taxon>asterids</taxon>
        <taxon>lamiids</taxon>
        <taxon>Lamiales</taxon>
        <taxon>Orobanchaceae</taxon>
        <taxon>Buchnereae</taxon>
        <taxon>Striga</taxon>
    </lineage>
</organism>
<sequence length="192" mass="22272">MTVSWKKDEQLWRVLKFNEKHNHPLTSPSKVHALRVHRDVSPAIRSLAVKFRNANLRTSDLRRVLQSDAGVFPFSGSELKDKTYRVTQNVSTNFLSCSCQKFNDMGIPGMHMLYMMQVMQIKLLPEEYILSRWTQEVGSPISFQTVASPIIQARGYIERSRGLSEKWKWLIQKAALTEKSTIMLHKMFEEAE</sequence>
<keyword evidence="1" id="KW-0479">Metal-binding</keyword>
<feature type="domain" description="SWIM-type" evidence="2">
    <location>
        <begin position="84"/>
        <end position="120"/>
    </location>
</feature>
<keyword evidence="1" id="KW-0862">Zinc</keyword>
<dbReference type="InterPro" id="IPR007527">
    <property type="entry name" value="Znf_SWIM"/>
</dbReference>
<dbReference type="GO" id="GO:0008270">
    <property type="term" value="F:zinc ion binding"/>
    <property type="evidence" value="ECO:0007669"/>
    <property type="project" value="UniProtKB-KW"/>
</dbReference>
<dbReference type="PROSITE" id="PS50966">
    <property type="entry name" value="ZF_SWIM"/>
    <property type="match status" value="1"/>
</dbReference>
<protein>
    <submittedName>
        <fullName evidence="3">FAR1-related protein</fullName>
    </submittedName>
</protein>